<dbReference type="GO" id="GO:0003906">
    <property type="term" value="F:DNA-(apurinic or apyrimidinic site) endonuclease activity"/>
    <property type="evidence" value="ECO:0007669"/>
    <property type="project" value="TreeGrafter"/>
</dbReference>
<dbReference type="InterPro" id="IPR018246">
    <property type="entry name" value="AP_endonuc_F2_Zn_BS"/>
</dbReference>
<dbReference type="HAMAP" id="MF_00152">
    <property type="entry name" value="Nfo"/>
    <property type="match status" value="1"/>
</dbReference>
<feature type="binding site" evidence="9">
    <location>
        <position position="228"/>
    </location>
    <ligand>
        <name>Zn(2+)</name>
        <dbReference type="ChEBI" id="CHEBI:29105"/>
        <label>3</label>
    </ligand>
</feature>
<keyword evidence="8 9" id="KW-0234">DNA repair</keyword>
<comment type="cofactor">
    <cofactor evidence="9">
        <name>Zn(2+)</name>
        <dbReference type="ChEBI" id="CHEBI:29105"/>
    </cofactor>
    <text evidence="9">Binds 3 Zn(2+) ions.</text>
</comment>
<feature type="domain" description="Xylose isomerase-like TIM barrel" evidence="10">
    <location>
        <begin position="18"/>
        <end position="269"/>
    </location>
</feature>
<dbReference type="GO" id="GO:0008081">
    <property type="term" value="F:phosphoric diester hydrolase activity"/>
    <property type="evidence" value="ECO:0007669"/>
    <property type="project" value="TreeGrafter"/>
</dbReference>
<dbReference type="AlphaFoldDB" id="A0A841GM63"/>
<keyword evidence="7 9" id="KW-0862">Zinc</keyword>
<protein>
    <recommendedName>
        <fullName evidence="9">Probable endonuclease 4</fullName>
        <ecNumber evidence="9">3.1.21.2</ecNumber>
    </recommendedName>
    <alternativeName>
        <fullName evidence="9">Endodeoxyribonuclease IV</fullName>
    </alternativeName>
    <alternativeName>
        <fullName evidence="9">Endonuclease IV</fullName>
    </alternativeName>
</protein>
<accession>A0A841GM63</accession>
<keyword evidence="4 9" id="KW-0255">Endonuclease</keyword>
<dbReference type="CDD" id="cd00019">
    <property type="entry name" value="AP2Ec"/>
    <property type="match status" value="1"/>
</dbReference>
<evidence type="ECO:0000256" key="2">
    <source>
        <dbReference type="ARBA" id="ARBA00022722"/>
    </source>
</evidence>
<proteinExistence type="inferred from homology"/>
<sequence length="290" mass="31047">MLLGAHVSTAGGCRNAPARAAAIGATAIQVFTKQPNRWAEVEVVDDECSSFRAGVGEHGVVFANAHDSYLINLATADPVLRDRSYAAFVGELRRAERLGLHALVTHPGNATDGDLPRGLAQNAELIERALEEAGGSVTVLLETTAGSGKVIGSRFEELAEMIARVRPEIRGRVAVCVDTCHIFAAGYDLRGDYDGVINHLGDTVGLDRIHLFHLNDSATPFASRKDRHAGIGEGSLGEAPFRRLMTDARFVHVPKVLETPKGDDPKDMVSMDLANLARLRSYCADGEPAT</sequence>
<dbReference type="InterPro" id="IPR001719">
    <property type="entry name" value="AP_endonuc_2"/>
</dbReference>
<dbReference type="EC" id="3.1.21.2" evidence="9"/>
<evidence type="ECO:0000256" key="5">
    <source>
        <dbReference type="ARBA" id="ARBA00022763"/>
    </source>
</evidence>
<evidence type="ECO:0000259" key="10">
    <source>
        <dbReference type="Pfam" id="PF01261"/>
    </source>
</evidence>
<keyword evidence="5 9" id="KW-0227">DNA damage</keyword>
<evidence type="ECO:0000313" key="11">
    <source>
        <dbReference type="EMBL" id="MBB6068392.1"/>
    </source>
</evidence>
<feature type="binding site" evidence="9">
    <location>
        <position position="142"/>
    </location>
    <ligand>
        <name>Zn(2+)</name>
        <dbReference type="ChEBI" id="CHEBI:29105"/>
        <label>2</label>
    </ligand>
</feature>
<dbReference type="PANTHER" id="PTHR21445">
    <property type="entry name" value="ENDONUCLEASE IV ENDODEOXYRIBONUCLEASE IV"/>
    <property type="match status" value="1"/>
</dbReference>
<dbReference type="EMBL" id="JACHIA010000001">
    <property type="protein sequence ID" value="MBB6068392.1"/>
    <property type="molecule type" value="Genomic_DNA"/>
</dbReference>
<evidence type="ECO:0000256" key="1">
    <source>
        <dbReference type="ARBA" id="ARBA00005340"/>
    </source>
</evidence>
<keyword evidence="3 9" id="KW-0479">Metal-binding</keyword>
<dbReference type="GO" id="GO:0003677">
    <property type="term" value="F:DNA binding"/>
    <property type="evidence" value="ECO:0007669"/>
    <property type="project" value="InterPro"/>
</dbReference>
<dbReference type="PROSITE" id="PS00731">
    <property type="entry name" value="AP_NUCLEASE_F2_3"/>
    <property type="match status" value="1"/>
</dbReference>
<dbReference type="InterPro" id="IPR013022">
    <property type="entry name" value="Xyl_isomerase-like_TIM-brl"/>
</dbReference>
<dbReference type="PROSITE" id="PS00730">
    <property type="entry name" value="AP_NUCLEASE_F2_2"/>
    <property type="match status" value="1"/>
</dbReference>
<evidence type="ECO:0000256" key="8">
    <source>
        <dbReference type="ARBA" id="ARBA00023204"/>
    </source>
</evidence>
<dbReference type="PANTHER" id="PTHR21445:SF0">
    <property type="entry name" value="APURINIC-APYRIMIDINIC ENDONUCLEASE"/>
    <property type="match status" value="1"/>
</dbReference>
<comment type="similarity">
    <text evidence="1 9">Belongs to the AP endonuclease 2 family.</text>
</comment>
<evidence type="ECO:0000256" key="3">
    <source>
        <dbReference type="ARBA" id="ARBA00022723"/>
    </source>
</evidence>
<feature type="binding site" evidence="9">
    <location>
        <position position="213"/>
    </location>
    <ligand>
        <name>Zn(2+)</name>
        <dbReference type="ChEBI" id="CHEBI:29105"/>
        <label>2</label>
    </ligand>
</feature>
<dbReference type="GO" id="GO:0006284">
    <property type="term" value="P:base-excision repair"/>
    <property type="evidence" value="ECO:0007669"/>
    <property type="project" value="TreeGrafter"/>
</dbReference>
<comment type="caution">
    <text evidence="11">The sequence shown here is derived from an EMBL/GenBank/DDBJ whole genome shotgun (WGS) entry which is preliminary data.</text>
</comment>
<feature type="binding site" evidence="9">
    <location>
        <position position="142"/>
    </location>
    <ligand>
        <name>Zn(2+)</name>
        <dbReference type="ChEBI" id="CHEBI:29105"/>
        <label>1</label>
    </ligand>
</feature>
<evidence type="ECO:0000313" key="12">
    <source>
        <dbReference type="Proteomes" id="UP000582837"/>
    </source>
</evidence>
<dbReference type="Gene3D" id="3.20.20.150">
    <property type="entry name" value="Divalent-metal-dependent TIM barrel enzymes"/>
    <property type="match status" value="1"/>
</dbReference>
<dbReference type="InterPro" id="IPR036237">
    <property type="entry name" value="Xyl_isomerase-like_sf"/>
</dbReference>
<organism evidence="11 12">
    <name type="scientific">Longimicrobium terrae</name>
    <dbReference type="NCBI Taxonomy" id="1639882"/>
    <lineage>
        <taxon>Bacteria</taxon>
        <taxon>Pseudomonadati</taxon>
        <taxon>Gemmatimonadota</taxon>
        <taxon>Longimicrobiia</taxon>
        <taxon>Longimicrobiales</taxon>
        <taxon>Longimicrobiaceae</taxon>
        <taxon>Longimicrobium</taxon>
    </lineage>
</organism>
<evidence type="ECO:0000256" key="7">
    <source>
        <dbReference type="ARBA" id="ARBA00022833"/>
    </source>
</evidence>
<gene>
    <name evidence="9" type="primary">nfo</name>
    <name evidence="11" type="ORF">HNQ61_000003</name>
</gene>
<dbReference type="SUPFAM" id="SSF51658">
    <property type="entry name" value="Xylose isomerase-like"/>
    <property type="match status" value="1"/>
</dbReference>
<feature type="binding site" evidence="9">
    <location>
        <position position="226"/>
    </location>
    <ligand>
        <name>Zn(2+)</name>
        <dbReference type="ChEBI" id="CHEBI:29105"/>
        <label>3</label>
    </ligand>
</feature>
<dbReference type="Pfam" id="PF01261">
    <property type="entry name" value="AP_endonuc_2"/>
    <property type="match status" value="1"/>
</dbReference>
<comment type="catalytic activity">
    <reaction evidence="9">
        <text>Endonucleolytic cleavage to 5'-phosphooligonucleotide end-products.</text>
        <dbReference type="EC" id="3.1.21.2"/>
    </reaction>
</comment>
<feature type="binding site" evidence="9">
    <location>
        <position position="258"/>
    </location>
    <ligand>
        <name>Zn(2+)</name>
        <dbReference type="ChEBI" id="CHEBI:29105"/>
        <label>2</label>
    </ligand>
</feature>
<feature type="binding site" evidence="9">
    <location>
        <position position="178"/>
    </location>
    <ligand>
        <name>Zn(2+)</name>
        <dbReference type="ChEBI" id="CHEBI:29105"/>
        <label>2</label>
    </ligand>
</feature>
<comment type="function">
    <text evidence="9">Endonuclease IV plays a role in DNA repair. It cleaves phosphodiester bonds at apurinic or apyrimidinic (AP) sites, generating a 3'-hydroxyl group and a 5'-terminal sugar phosphate.</text>
</comment>
<dbReference type="PROSITE" id="PS51432">
    <property type="entry name" value="AP_NUCLEASE_F2_4"/>
    <property type="match status" value="1"/>
</dbReference>
<dbReference type="GO" id="GO:0008833">
    <property type="term" value="F:deoxyribonuclease IV (phage-T4-induced) activity"/>
    <property type="evidence" value="ECO:0007669"/>
    <property type="project" value="UniProtKB-UniRule"/>
</dbReference>
<dbReference type="RefSeq" id="WP_170039264.1">
    <property type="nucleotide sequence ID" value="NZ_JABDTL010000002.1"/>
</dbReference>
<keyword evidence="2 9" id="KW-0540">Nuclease</keyword>
<keyword evidence="6 9" id="KW-0378">Hydrolase</keyword>
<feature type="binding site" evidence="9">
    <location>
        <position position="181"/>
    </location>
    <ligand>
        <name>Zn(2+)</name>
        <dbReference type="ChEBI" id="CHEBI:29105"/>
        <label>3</label>
    </ligand>
</feature>
<dbReference type="SMART" id="SM00518">
    <property type="entry name" value="AP2Ec"/>
    <property type="match status" value="1"/>
</dbReference>
<dbReference type="FunFam" id="3.20.20.150:FF:000001">
    <property type="entry name" value="Probable endonuclease 4"/>
    <property type="match status" value="1"/>
</dbReference>
<dbReference type="GO" id="GO:0008270">
    <property type="term" value="F:zinc ion binding"/>
    <property type="evidence" value="ECO:0007669"/>
    <property type="project" value="UniProtKB-UniRule"/>
</dbReference>
<keyword evidence="12" id="KW-1185">Reference proteome</keyword>
<evidence type="ECO:0000256" key="4">
    <source>
        <dbReference type="ARBA" id="ARBA00022759"/>
    </source>
</evidence>
<dbReference type="PROSITE" id="PS00729">
    <property type="entry name" value="AP_NUCLEASE_F2_1"/>
    <property type="match status" value="1"/>
</dbReference>
<name>A0A841GM63_9BACT</name>
<evidence type="ECO:0000256" key="6">
    <source>
        <dbReference type="ARBA" id="ARBA00022801"/>
    </source>
</evidence>
<dbReference type="Proteomes" id="UP000582837">
    <property type="component" value="Unassembled WGS sequence"/>
</dbReference>
<feature type="binding site" evidence="9">
    <location>
        <position position="106"/>
    </location>
    <ligand>
        <name>Zn(2+)</name>
        <dbReference type="ChEBI" id="CHEBI:29105"/>
        <label>1</label>
    </ligand>
</feature>
<feature type="binding site" evidence="9">
    <location>
        <position position="66"/>
    </location>
    <ligand>
        <name>Zn(2+)</name>
        <dbReference type="ChEBI" id="CHEBI:29105"/>
        <label>1</label>
    </ligand>
</feature>
<evidence type="ECO:0000256" key="9">
    <source>
        <dbReference type="HAMAP-Rule" id="MF_00152"/>
    </source>
</evidence>
<dbReference type="NCBIfam" id="TIGR00587">
    <property type="entry name" value="nfo"/>
    <property type="match status" value="1"/>
</dbReference>
<reference evidence="11 12" key="1">
    <citation type="submission" date="2020-08" db="EMBL/GenBank/DDBJ databases">
        <title>Genomic Encyclopedia of Type Strains, Phase IV (KMG-IV): sequencing the most valuable type-strain genomes for metagenomic binning, comparative biology and taxonomic classification.</title>
        <authorList>
            <person name="Goeker M."/>
        </authorList>
    </citation>
    <scope>NUCLEOTIDE SEQUENCE [LARGE SCALE GENOMIC DNA]</scope>
    <source>
        <strain evidence="11 12">DSM 29007</strain>
    </source>
</reference>